<organism evidence="2 3">
    <name type="scientific">Cereibacter azotoformans</name>
    <dbReference type="NCBI Taxonomy" id="43057"/>
    <lineage>
        <taxon>Bacteria</taxon>
        <taxon>Pseudomonadati</taxon>
        <taxon>Pseudomonadota</taxon>
        <taxon>Alphaproteobacteria</taxon>
        <taxon>Rhodobacterales</taxon>
        <taxon>Paracoccaceae</taxon>
        <taxon>Cereibacter</taxon>
    </lineage>
</organism>
<evidence type="ECO:0000313" key="2">
    <source>
        <dbReference type="EMBL" id="PTR14273.1"/>
    </source>
</evidence>
<protein>
    <submittedName>
        <fullName evidence="2">Uncharacterized protein</fullName>
    </submittedName>
</protein>
<dbReference type="Proteomes" id="UP000244060">
    <property type="component" value="Unassembled WGS sequence"/>
</dbReference>
<comment type="caution">
    <text evidence="2">The sequence shown here is derived from an EMBL/GenBank/DDBJ whole genome shotgun (WGS) entry which is preliminary data.</text>
</comment>
<evidence type="ECO:0000313" key="3">
    <source>
        <dbReference type="Proteomes" id="UP000244060"/>
    </source>
</evidence>
<evidence type="ECO:0000256" key="1">
    <source>
        <dbReference type="SAM" id="MobiDB-lite"/>
    </source>
</evidence>
<dbReference type="OrthoDB" id="3938151at2"/>
<proteinExistence type="predicted"/>
<dbReference type="EMBL" id="QAOT01000017">
    <property type="protein sequence ID" value="PTR14273.1"/>
    <property type="molecule type" value="Genomic_DNA"/>
</dbReference>
<feature type="region of interest" description="Disordered" evidence="1">
    <location>
        <begin position="79"/>
        <end position="115"/>
    </location>
</feature>
<keyword evidence="3" id="KW-1185">Reference proteome</keyword>
<reference evidence="2 3" key="1">
    <citation type="submission" date="2018-04" db="EMBL/GenBank/DDBJ databases">
        <title>Genomic Encyclopedia of Type Strains, Phase III (KMG-III): the genomes of soil and plant-associated and newly described type strains.</title>
        <authorList>
            <person name="Whitman W."/>
        </authorList>
    </citation>
    <scope>NUCLEOTIDE SEQUENCE [LARGE SCALE GENOMIC DNA]</scope>
    <source>
        <strain evidence="2 3">KA25</strain>
    </source>
</reference>
<dbReference type="RefSeq" id="WP_146172316.1">
    <property type="nucleotide sequence ID" value="NZ_QAOT01000017.1"/>
</dbReference>
<name>A0A2T5JVR9_9RHOB</name>
<accession>A0A2T5JVR9</accession>
<dbReference type="AlphaFoldDB" id="A0A2T5JVR9"/>
<gene>
    <name evidence="2" type="ORF">C8J28_11742</name>
</gene>
<sequence>MIRRTSRPSIRTRLGKIPMVGLSGMAWAGPDGIRDTMFNARHGHDTRSIVFRKDRVHLGRAGEELFFRDVPTENGEILNGHLPGIATGESDGRTIRSGGPLDGTGIGAPQLSRAP</sequence>